<dbReference type="Pfam" id="PF14559">
    <property type="entry name" value="TPR_19"/>
    <property type="match status" value="1"/>
</dbReference>
<dbReference type="EMBL" id="BAABJI010000002">
    <property type="protein sequence ID" value="GAA4923499.1"/>
    <property type="molecule type" value="Genomic_DNA"/>
</dbReference>
<protein>
    <submittedName>
        <fullName evidence="3">Tetratricopeptide repeat protein</fullName>
    </submittedName>
</protein>
<keyword evidence="2" id="KW-0732">Signal</keyword>
<feature type="repeat" description="TPR" evidence="1">
    <location>
        <begin position="213"/>
        <end position="246"/>
    </location>
</feature>
<dbReference type="Pfam" id="PF13181">
    <property type="entry name" value="TPR_8"/>
    <property type="match status" value="2"/>
</dbReference>
<proteinExistence type="predicted"/>
<name>A0ABP9G0Q1_9SPHI</name>
<reference evidence="4" key="1">
    <citation type="journal article" date="2019" name="Int. J. Syst. Evol. Microbiol.">
        <title>The Global Catalogue of Microorganisms (GCM) 10K type strain sequencing project: providing services to taxonomists for standard genome sequencing and annotation.</title>
        <authorList>
            <consortium name="The Broad Institute Genomics Platform"/>
            <consortium name="The Broad Institute Genome Sequencing Center for Infectious Disease"/>
            <person name="Wu L."/>
            <person name="Ma J."/>
        </authorList>
    </citation>
    <scope>NUCLEOTIDE SEQUENCE [LARGE SCALE GENOMIC DNA]</scope>
    <source>
        <strain evidence="4">JCM 18283</strain>
    </source>
</reference>
<dbReference type="SUPFAM" id="SSF48452">
    <property type="entry name" value="TPR-like"/>
    <property type="match status" value="2"/>
</dbReference>
<feature type="repeat" description="TPR" evidence="1">
    <location>
        <begin position="387"/>
        <end position="420"/>
    </location>
</feature>
<dbReference type="InterPro" id="IPR011990">
    <property type="entry name" value="TPR-like_helical_dom_sf"/>
</dbReference>
<evidence type="ECO:0000313" key="3">
    <source>
        <dbReference type="EMBL" id="GAA4923499.1"/>
    </source>
</evidence>
<evidence type="ECO:0000256" key="2">
    <source>
        <dbReference type="SAM" id="SignalP"/>
    </source>
</evidence>
<evidence type="ECO:0000313" key="4">
    <source>
        <dbReference type="Proteomes" id="UP001501436"/>
    </source>
</evidence>
<keyword evidence="1" id="KW-0802">TPR repeat</keyword>
<feature type="chain" id="PRO_5045241821" evidence="2">
    <location>
        <begin position="18"/>
        <end position="576"/>
    </location>
</feature>
<accession>A0ABP9G0Q1</accession>
<gene>
    <name evidence="3" type="ORF">GCM10023313_29670</name>
</gene>
<evidence type="ECO:0000256" key="1">
    <source>
        <dbReference type="PROSITE-ProRule" id="PRU00339"/>
    </source>
</evidence>
<dbReference type="PANTHER" id="PTHR12558:SF13">
    <property type="entry name" value="CELL DIVISION CYCLE PROTEIN 27 HOMOLOG"/>
    <property type="match status" value="1"/>
</dbReference>
<dbReference type="InterPro" id="IPR019734">
    <property type="entry name" value="TPR_rpt"/>
</dbReference>
<keyword evidence="4" id="KW-1185">Reference proteome</keyword>
<organism evidence="3 4">
    <name type="scientific">Mucilaginibacter defluvii</name>
    <dbReference type="NCBI Taxonomy" id="1196019"/>
    <lineage>
        <taxon>Bacteria</taxon>
        <taxon>Pseudomonadati</taxon>
        <taxon>Bacteroidota</taxon>
        <taxon>Sphingobacteriia</taxon>
        <taxon>Sphingobacteriales</taxon>
        <taxon>Sphingobacteriaceae</taxon>
        <taxon>Mucilaginibacter</taxon>
    </lineage>
</organism>
<dbReference type="SMART" id="SM00028">
    <property type="entry name" value="TPR"/>
    <property type="match status" value="10"/>
</dbReference>
<feature type="repeat" description="TPR" evidence="1">
    <location>
        <begin position="425"/>
        <end position="458"/>
    </location>
</feature>
<dbReference type="Proteomes" id="UP001501436">
    <property type="component" value="Unassembled WGS sequence"/>
</dbReference>
<sequence>MKKLFIIILLLPVAAIAQSKKGAKANGVVMVVGKPMTSLDSIMVKQLFFSAIREKTIENFTLAADLFNRCLQIDPANDAAMYELAALRKTQKREGDAKVLLERAVTVNRENEWYWVALADSYQKTNDLGKLENVYNELIRINQKPDYYFDKANAYFLLKKYNDALAVYNQLEGLTGLTDDLLINRQKVYLKQNKLDKATAELDTMIAANPNELRYYLLQAELYNSNGFSDKALKVLEQAAKVNPNNGMLHLALAEIYRDKKDIDGSFKQLSVAFASADVDVNQKIKIILSYLPKLQEPAARASALELSRILANTHPDDAKAQALYADMLVQNEKYADAKPLFRKAIQLSKDNYAAFEQLVRIELSENKLDDAIRDGEEAMSYFPNQAWMNYLLGSAYYQKQNYSKALSYLKNAAALNTDDNNLAAYVYSVLGDCFHELKNSKASDDAYTKSLTYNPDNAYTLNNYAYYLSLRGEQLDKAAQMARRANELQPNTASFEDTYAWILFKQKKYAEAKVWIEKALVHDKNNSAAQTEHYGDIMFYLGDTEAAVQNWKKAKQNGSRSAVLERKINEKKYVE</sequence>
<dbReference type="PANTHER" id="PTHR12558">
    <property type="entry name" value="CELL DIVISION CYCLE 16,23,27"/>
    <property type="match status" value="1"/>
</dbReference>
<dbReference type="RefSeq" id="WP_345332000.1">
    <property type="nucleotide sequence ID" value="NZ_BAABJI010000002.1"/>
</dbReference>
<dbReference type="Gene3D" id="1.25.40.10">
    <property type="entry name" value="Tetratricopeptide repeat domain"/>
    <property type="match status" value="4"/>
</dbReference>
<dbReference type="Pfam" id="PF13432">
    <property type="entry name" value="TPR_16"/>
    <property type="match status" value="1"/>
</dbReference>
<feature type="signal peptide" evidence="2">
    <location>
        <begin position="1"/>
        <end position="17"/>
    </location>
</feature>
<dbReference type="SUPFAM" id="SSF81901">
    <property type="entry name" value="HCP-like"/>
    <property type="match status" value="1"/>
</dbReference>
<comment type="caution">
    <text evidence="3">The sequence shown here is derived from an EMBL/GenBank/DDBJ whole genome shotgun (WGS) entry which is preliminary data.</text>
</comment>
<feature type="repeat" description="TPR" evidence="1">
    <location>
        <begin position="319"/>
        <end position="352"/>
    </location>
</feature>
<dbReference type="PROSITE" id="PS50005">
    <property type="entry name" value="TPR"/>
    <property type="match status" value="4"/>
</dbReference>